<dbReference type="RefSeq" id="WP_393169403.1">
    <property type="nucleotide sequence ID" value="NZ_JBICRM010000015.1"/>
</dbReference>
<name>A0ABW7AGL5_9ACTN</name>
<dbReference type="EMBL" id="JBICRM010000015">
    <property type="protein sequence ID" value="MFG1706504.1"/>
    <property type="molecule type" value="Genomic_DNA"/>
</dbReference>
<organism evidence="1 2">
    <name type="scientific">Nonomuraea marmarensis</name>
    <dbReference type="NCBI Taxonomy" id="3351344"/>
    <lineage>
        <taxon>Bacteria</taxon>
        <taxon>Bacillati</taxon>
        <taxon>Actinomycetota</taxon>
        <taxon>Actinomycetes</taxon>
        <taxon>Streptosporangiales</taxon>
        <taxon>Streptosporangiaceae</taxon>
        <taxon>Nonomuraea</taxon>
    </lineage>
</organism>
<reference evidence="1 2" key="1">
    <citation type="submission" date="2024-10" db="EMBL/GenBank/DDBJ databases">
        <authorList>
            <person name="Topkara A.R."/>
            <person name="Saygin H."/>
        </authorList>
    </citation>
    <scope>NUCLEOTIDE SEQUENCE [LARGE SCALE GENOMIC DNA]</scope>
    <source>
        <strain evidence="1 2">M3C6</strain>
    </source>
</reference>
<gene>
    <name evidence="1" type="ORF">ACFLIM_25245</name>
</gene>
<comment type="caution">
    <text evidence="1">The sequence shown here is derived from an EMBL/GenBank/DDBJ whole genome shotgun (WGS) entry which is preliminary data.</text>
</comment>
<proteinExistence type="predicted"/>
<dbReference type="Proteomes" id="UP001603978">
    <property type="component" value="Unassembled WGS sequence"/>
</dbReference>
<keyword evidence="2" id="KW-1185">Reference proteome</keyword>
<sequence>MSTVFDLQDLSRLDAYGRGELGLVSPWRLCSGSTSPPDIQLDAIEHDLVFVCLSQPEAAIAESCMAATIADRFDTGPLPS</sequence>
<accession>A0ABW7AGL5</accession>
<evidence type="ECO:0000313" key="1">
    <source>
        <dbReference type="EMBL" id="MFG1706504.1"/>
    </source>
</evidence>
<evidence type="ECO:0000313" key="2">
    <source>
        <dbReference type="Proteomes" id="UP001603978"/>
    </source>
</evidence>
<protein>
    <submittedName>
        <fullName evidence="1">Uncharacterized protein</fullName>
    </submittedName>
</protein>